<accession>A0A5J4Z3I1</accession>
<protein>
    <submittedName>
        <fullName evidence="2">Uncharacterized protein</fullName>
    </submittedName>
</protein>
<keyword evidence="3" id="KW-1185">Reference proteome</keyword>
<reference evidence="3" key="1">
    <citation type="journal article" date="2019" name="Nat. Commun.">
        <title>Expansion of phycobilisome linker gene families in mesophilic red algae.</title>
        <authorList>
            <person name="Lee J."/>
            <person name="Kim D."/>
            <person name="Bhattacharya D."/>
            <person name="Yoon H.S."/>
        </authorList>
    </citation>
    <scope>NUCLEOTIDE SEQUENCE [LARGE SCALE GENOMIC DNA]</scope>
    <source>
        <strain evidence="3">CCMP 1328</strain>
    </source>
</reference>
<gene>
    <name evidence="2" type="ORF">FVE85_5751</name>
</gene>
<evidence type="ECO:0000313" key="2">
    <source>
        <dbReference type="EMBL" id="KAA8498166.1"/>
    </source>
</evidence>
<feature type="compositionally biased region" description="Polar residues" evidence="1">
    <location>
        <begin position="49"/>
        <end position="66"/>
    </location>
</feature>
<dbReference type="AlphaFoldDB" id="A0A5J4Z3I1"/>
<feature type="region of interest" description="Disordered" evidence="1">
    <location>
        <begin position="48"/>
        <end position="68"/>
    </location>
</feature>
<comment type="caution">
    <text evidence="2">The sequence shown here is derived from an EMBL/GenBank/DDBJ whole genome shotgun (WGS) entry which is preliminary data.</text>
</comment>
<dbReference type="EMBL" id="VRMN01000001">
    <property type="protein sequence ID" value="KAA8498166.1"/>
    <property type="molecule type" value="Genomic_DNA"/>
</dbReference>
<dbReference type="Proteomes" id="UP000324585">
    <property type="component" value="Unassembled WGS sequence"/>
</dbReference>
<evidence type="ECO:0000256" key="1">
    <source>
        <dbReference type="SAM" id="MobiDB-lite"/>
    </source>
</evidence>
<evidence type="ECO:0000313" key="3">
    <source>
        <dbReference type="Proteomes" id="UP000324585"/>
    </source>
</evidence>
<sequence>MEEVATLLATQRRGVRPSALLRKQRRSEWASQLRMDLKARALEDEFFENSGSGAEPRTSSSSTQVWDESGNPRYIVTHTNHAGRTISILDCAAESLHEALLVRLVLALPLAGALDKPSECKPGGVWSVYLNHSLISEAALSAERPELGVAVNTKSCHVLRGPHEEKALDGMTVDMTRVGCIEHIGSSLVYFRLLLDQDSNEDFDKSFALYTEPWHGSMISVLAERVKETTKHVTQIFSGKNTDLEMVQYVQEKKKGTICSFIARESSLLGETLHVDYIDLVSGRNESSEDLDVRFPYVASQIPGQFLKGEDLLVYDNSKFRLHWQVVTLLAMAQATKIIMGRRVGIELKA</sequence>
<proteinExistence type="predicted"/>
<name>A0A5J4Z3I1_PORPP</name>
<organism evidence="2 3">
    <name type="scientific">Porphyridium purpureum</name>
    <name type="common">Red alga</name>
    <name type="synonym">Porphyridium cruentum</name>
    <dbReference type="NCBI Taxonomy" id="35688"/>
    <lineage>
        <taxon>Eukaryota</taxon>
        <taxon>Rhodophyta</taxon>
        <taxon>Bangiophyceae</taxon>
        <taxon>Porphyridiales</taxon>
        <taxon>Porphyridiaceae</taxon>
        <taxon>Porphyridium</taxon>
    </lineage>
</organism>